<dbReference type="InterPro" id="IPR036257">
    <property type="entry name" value="Cyt_c_oxidase_su2_TM_sf"/>
</dbReference>
<dbReference type="InterPro" id="IPR045187">
    <property type="entry name" value="CcO_II"/>
</dbReference>
<evidence type="ECO:0000256" key="4">
    <source>
        <dbReference type="ARBA" id="ARBA00022617"/>
    </source>
</evidence>
<dbReference type="Proteomes" id="UP000279446">
    <property type="component" value="Unassembled WGS sequence"/>
</dbReference>
<dbReference type="InterPro" id="IPR001505">
    <property type="entry name" value="Copper_CuA"/>
</dbReference>
<keyword evidence="4 16" id="KW-0349">Heme</keyword>
<dbReference type="SUPFAM" id="SSF46626">
    <property type="entry name" value="Cytochrome c"/>
    <property type="match status" value="1"/>
</dbReference>
<dbReference type="GO" id="GO:0016491">
    <property type="term" value="F:oxidoreductase activity"/>
    <property type="evidence" value="ECO:0007669"/>
    <property type="project" value="UniProtKB-KW"/>
</dbReference>
<gene>
    <name evidence="23" type="primary">coxB</name>
    <name evidence="23" type="ORF">EJP82_00530</name>
</gene>
<evidence type="ECO:0000256" key="7">
    <source>
        <dbReference type="ARBA" id="ARBA00022723"/>
    </source>
</evidence>
<dbReference type="InterPro" id="IPR014222">
    <property type="entry name" value="Cyt_c_oxidase_su2"/>
</dbReference>
<sequence>MMKRWKAIRRLGPLLIGLTLLLSACGREDLSTLRPQGSVAEGQYGLMKLSIGIMIFVMVVVFGIAAYVWVKFRRKPGQNEIPEQVEGNFKLEVIWTAIPIILVLILAVPTIQKVFAFGEDYSADKNAIKVKVTSHLFWWEFTYPDYGITTAQDLIIPTNKKIALELKTADVLHSFWVPSLAGKTDTNTDGTINKTWIETSKEGVYLGKCAELCGPSHAFMEFKVKSVSQDSFDKWVVSMKEPVQTIEDPAVAEVFKSQCLSCHAVGEQGGSAGPNLTGIGSRESIASILLNAEGSGNTVDGKPVKDNLVEWLTDPQLVKPGNKMPSPKEDLGLTDAEIKAIAEYLADSKVSY</sequence>
<keyword evidence="6 17" id="KW-0812">Transmembrane</keyword>
<keyword evidence="12 18" id="KW-0186">Copper</keyword>
<comment type="caution">
    <text evidence="23">The sequence shown here is derived from an EMBL/GenBank/DDBJ whole genome shotgun (WGS) entry which is preliminary data.</text>
</comment>
<evidence type="ECO:0000256" key="9">
    <source>
        <dbReference type="ARBA" id="ARBA00022982"/>
    </source>
</evidence>
<evidence type="ECO:0000259" key="22">
    <source>
        <dbReference type="PROSITE" id="PS51007"/>
    </source>
</evidence>
<feature type="domain" description="Cytochrome oxidase subunit II transmembrane region profile" evidence="21">
    <location>
        <begin position="24"/>
        <end position="121"/>
    </location>
</feature>
<keyword evidence="10 19" id="KW-1133">Transmembrane helix</keyword>
<comment type="function">
    <text evidence="14 18">Subunits I and II form the functional core of the enzyme complex. Electrons originating in cytochrome c are transferred via heme a and Cu(A) to the binuclear center formed by heme a3 and Cu(B).</text>
</comment>
<keyword evidence="13 19" id="KW-0472">Membrane</keyword>
<evidence type="ECO:0000256" key="17">
    <source>
        <dbReference type="RuleBase" id="RU000456"/>
    </source>
</evidence>
<evidence type="ECO:0000256" key="13">
    <source>
        <dbReference type="ARBA" id="ARBA00023136"/>
    </source>
</evidence>
<dbReference type="PROSITE" id="PS00078">
    <property type="entry name" value="COX2"/>
    <property type="match status" value="1"/>
</dbReference>
<dbReference type="Pfam" id="PF00116">
    <property type="entry name" value="COX2"/>
    <property type="match status" value="1"/>
</dbReference>
<keyword evidence="24" id="KW-1185">Reference proteome</keyword>
<dbReference type="PROSITE" id="PS51257">
    <property type="entry name" value="PROKAR_LIPOPROTEIN"/>
    <property type="match status" value="1"/>
</dbReference>
<reference evidence="23 24" key="1">
    <citation type="submission" date="2018-12" db="EMBL/GenBank/DDBJ databases">
        <authorList>
            <person name="Sun L."/>
            <person name="Chen Z."/>
        </authorList>
    </citation>
    <scope>NUCLEOTIDE SEQUENCE [LARGE SCALE GENOMIC DNA]</scope>
    <source>
        <strain evidence="23 24">DSM 15890</strain>
    </source>
</reference>
<dbReference type="OrthoDB" id="9781261at2"/>
<dbReference type="EC" id="7.1.1.9" evidence="18"/>
<dbReference type="GO" id="GO:0020037">
    <property type="term" value="F:heme binding"/>
    <property type="evidence" value="ECO:0007669"/>
    <property type="project" value="InterPro"/>
</dbReference>
<dbReference type="GO" id="GO:0004129">
    <property type="term" value="F:cytochrome-c oxidase activity"/>
    <property type="evidence" value="ECO:0007669"/>
    <property type="project" value="UniProtKB-EC"/>
</dbReference>
<evidence type="ECO:0000256" key="10">
    <source>
        <dbReference type="ARBA" id="ARBA00022989"/>
    </source>
</evidence>
<dbReference type="NCBIfam" id="TIGR02866">
    <property type="entry name" value="CoxB"/>
    <property type="match status" value="1"/>
</dbReference>
<evidence type="ECO:0000256" key="8">
    <source>
        <dbReference type="ARBA" id="ARBA00022967"/>
    </source>
</evidence>
<protein>
    <recommendedName>
        <fullName evidence="18">Cytochrome c oxidase subunit 2</fullName>
        <ecNumber evidence="18">7.1.1.9</ecNumber>
    </recommendedName>
</protein>
<evidence type="ECO:0000256" key="15">
    <source>
        <dbReference type="ARBA" id="ARBA00047816"/>
    </source>
</evidence>
<dbReference type="PANTHER" id="PTHR22888">
    <property type="entry name" value="CYTOCHROME C OXIDASE, SUBUNIT II"/>
    <property type="match status" value="1"/>
</dbReference>
<dbReference type="InterPro" id="IPR036909">
    <property type="entry name" value="Cyt_c-like_dom_sf"/>
</dbReference>
<dbReference type="PROSITE" id="PS50999">
    <property type="entry name" value="COX2_TM"/>
    <property type="match status" value="1"/>
</dbReference>
<dbReference type="PROSITE" id="PS51007">
    <property type="entry name" value="CYTC"/>
    <property type="match status" value="1"/>
</dbReference>
<evidence type="ECO:0000256" key="12">
    <source>
        <dbReference type="ARBA" id="ARBA00023008"/>
    </source>
</evidence>
<evidence type="ECO:0000259" key="20">
    <source>
        <dbReference type="PROSITE" id="PS50857"/>
    </source>
</evidence>
<dbReference type="Gene3D" id="1.10.287.90">
    <property type="match status" value="1"/>
</dbReference>
<keyword evidence="23" id="KW-0560">Oxidoreductase</keyword>
<comment type="similarity">
    <text evidence="2 17">Belongs to the cytochrome c oxidase subunit 2 family.</text>
</comment>
<dbReference type="InterPro" id="IPR009056">
    <property type="entry name" value="Cyt_c-like_dom"/>
</dbReference>
<feature type="transmembrane region" description="Helical" evidence="19">
    <location>
        <begin position="51"/>
        <end position="70"/>
    </location>
</feature>
<keyword evidence="9 17" id="KW-0249">Electron transport</keyword>
<dbReference type="RefSeq" id="WP_127190064.1">
    <property type="nucleotide sequence ID" value="NZ_JAUSSS010000004.1"/>
</dbReference>
<evidence type="ECO:0000256" key="3">
    <source>
        <dbReference type="ARBA" id="ARBA00022448"/>
    </source>
</evidence>
<evidence type="ECO:0000313" key="23">
    <source>
        <dbReference type="EMBL" id="RUT48469.1"/>
    </source>
</evidence>
<evidence type="ECO:0000256" key="18">
    <source>
        <dbReference type="RuleBase" id="RU004024"/>
    </source>
</evidence>
<keyword evidence="5 17" id="KW-0679">Respiratory chain</keyword>
<dbReference type="InterPro" id="IPR008972">
    <property type="entry name" value="Cupredoxin"/>
</dbReference>
<keyword evidence="8" id="KW-1278">Translocase</keyword>
<dbReference type="SUPFAM" id="SSF81464">
    <property type="entry name" value="Cytochrome c oxidase subunit II-like, transmembrane region"/>
    <property type="match status" value="1"/>
</dbReference>
<keyword evidence="11 16" id="KW-0408">Iron</keyword>
<organism evidence="23 24">
    <name type="scientific">Paenibacillus anaericanus</name>
    <dbReference type="NCBI Taxonomy" id="170367"/>
    <lineage>
        <taxon>Bacteria</taxon>
        <taxon>Bacillati</taxon>
        <taxon>Bacillota</taxon>
        <taxon>Bacilli</taxon>
        <taxon>Bacillales</taxon>
        <taxon>Paenibacillaceae</taxon>
        <taxon>Paenibacillus</taxon>
    </lineage>
</organism>
<feature type="transmembrane region" description="Helical" evidence="19">
    <location>
        <begin position="91"/>
        <end position="111"/>
    </location>
</feature>
<dbReference type="GO" id="GO:0005507">
    <property type="term" value="F:copper ion binding"/>
    <property type="evidence" value="ECO:0007669"/>
    <property type="project" value="InterPro"/>
</dbReference>
<feature type="domain" description="Cytochrome c" evidence="22">
    <location>
        <begin position="246"/>
        <end position="349"/>
    </location>
</feature>
<dbReference type="InterPro" id="IPR002429">
    <property type="entry name" value="CcO_II-like_C"/>
</dbReference>
<accession>A0A3S1EM25</accession>
<evidence type="ECO:0000256" key="5">
    <source>
        <dbReference type="ARBA" id="ARBA00022660"/>
    </source>
</evidence>
<evidence type="ECO:0000256" key="6">
    <source>
        <dbReference type="ARBA" id="ARBA00022692"/>
    </source>
</evidence>
<dbReference type="AlphaFoldDB" id="A0A3S1EM25"/>
<dbReference type="CDD" id="cd04213">
    <property type="entry name" value="CuRO_CcO_Caa3_II"/>
    <property type="match status" value="1"/>
</dbReference>
<evidence type="ECO:0000256" key="11">
    <source>
        <dbReference type="ARBA" id="ARBA00023004"/>
    </source>
</evidence>
<evidence type="ECO:0000256" key="16">
    <source>
        <dbReference type="PROSITE-ProRule" id="PRU00433"/>
    </source>
</evidence>
<evidence type="ECO:0000256" key="2">
    <source>
        <dbReference type="ARBA" id="ARBA00007866"/>
    </source>
</evidence>
<dbReference type="GO" id="GO:0005886">
    <property type="term" value="C:plasma membrane"/>
    <property type="evidence" value="ECO:0007669"/>
    <property type="project" value="UniProtKB-SubCell"/>
</dbReference>
<dbReference type="PANTHER" id="PTHR22888:SF10">
    <property type="entry name" value="CYTOCHROME C OXIDASE SUBUNIT 2"/>
    <property type="match status" value="1"/>
</dbReference>
<evidence type="ECO:0000259" key="21">
    <source>
        <dbReference type="PROSITE" id="PS50999"/>
    </source>
</evidence>
<dbReference type="Pfam" id="PF02790">
    <property type="entry name" value="COX2_TM"/>
    <property type="match status" value="1"/>
</dbReference>
<comment type="catalytic activity">
    <reaction evidence="15 18">
        <text>4 Fe(II)-[cytochrome c] + O2 + 8 H(+)(in) = 4 Fe(III)-[cytochrome c] + 2 H2O + 4 H(+)(out)</text>
        <dbReference type="Rhea" id="RHEA:11436"/>
        <dbReference type="Rhea" id="RHEA-COMP:10350"/>
        <dbReference type="Rhea" id="RHEA-COMP:14399"/>
        <dbReference type="ChEBI" id="CHEBI:15377"/>
        <dbReference type="ChEBI" id="CHEBI:15378"/>
        <dbReference type="ChEBI" id="CHEBI:15379"/>
        <dbReference type="ChEBI" id="CHEBI:29033"/>
        <dbReference type="ChEBI" id="CHEBI:29034"/>
        <dbReference type="EC" id="7.1.1.9"/>
    </reaction>
</comment>
<evidence type="ECO:0000256" key="19">
    <source>
        <dbReference type="SAM" id="Phobius"/>
    </source>
</evidence>
<dbReference type="InterPro" id="IPR034236">
    <property type="entry name" value="CuRO_CcO_Caa3_II"/>
</dbReference>
<evidence type="ECO:0000256" key="1">
    <source>
        <dbReference type="ARBA" id="ARBA00004141"/>
    </source>
</evidence>
<evidence type="ECO:0000313" key="24">
    <source>
        <dbReference type="Proteomes" id="UP000279446"/>
    </source>
</evidence>
<comment type="subcellular location">
    <subcellularLocation>
        <location evidence="17">Cell membrane</location>
        <topology evidence="17">Multi-pass membrane protein</topology>
    </subcellularLocation>
    <subcellularLocation>
        <location evidence="1">Membrane</location>
        <topology evidence="1">Multi-pass membrane protein</topology>
    </subcellularLocation>
</comment>
<dbReference type="Pfam" id="PF00034">
    <property type="entry name" value="Cytochrom_C"/>
    <property type="match status" value="1"/>
</dbReference>
<dbReference type="SUPFAM" id="SSF49503">
    <property type="entry name" value="Cupredoxins"/>
    <property type="match status" value="1"/>
</dbReference>
<dbReference type="PRINTS" id="PR01166">
    <property type="entry name" value="CYCOXIDASEII"/>
</dbReference>
<keyword evidence="3 17" id="KW-0813">Transport</keyword>
<evidence type="ECO:0000256" key="14">
    <source>
        <dbReference type="ARBA" id="ARBA00024688"/>
    </source>
</evidence>
<proteinExistence type="inferred from homology"/>
<dbReference type="PROSITE" id="PS50857">
    <property type="entry name" value="COX2_CUA"/>
    <property type="match status" value="1"/>
</dbReference>
<dbReference type="Gene3D" id="2.60.40.420">
    <property type="entry name" value="Cupredoxins - blue copper proteins"/>
    <property type="match status" value="1"/>
</dbReference>
<feature type="domain" description="Cytochrome oxidase subunit II copper A binding" evidence="20">
    <location>
        <begin position="125"/>
        <end position="238"/>
    </location>
</feature>
<dbReference type="InterPro" id="IPR011759">
    <property type="entry name" value="Cyt_c_oxidase_su2_TM_dom"/>
</dbReference>
<dbReference type="EMBL" id="RZNY01000001">
    <property type="protein sequence ID" value="RUT48469.1"/>
    <property type="molecule type" value="Genomic_DNA"/>
</dbReference>
<name>A0A3S1EM25_9BACL</name>
<keyword evidence="7 16" id="KW-0479">Metal-binding</keyword>
<comment type="cofactor">
    <cofactor evidence="18">
        <name>Cu cation</name>
        <dbReference type="ChEBI" id="CHEBI:23378"/>
    </cofactor>
    <text evidence="18">Binds a copper A center.</text>
</comment>
<dbReference type="GO" id="GO:0042773">
    <property type="term" value="P:ATP synthesis coupled electron transport"/>
    <property type="evidence" value="ECO:0007669"/>
    <property type="project" value="TreeGrafter"/>
</dbReference>